<evidence type="ECO:0000256" key="1">
    <source>
        <dbReference type="SAM" id="Phobius"/>
    </source>
</evidence>
<evidence type="ECO:0000313" key="2">
    <source>
        <dbReference type="EMBL" id="SDU93198.1"/>
    </source>
</evidence>
<name>A0A1H2MJP4_9ACTN</name>
<protein>
    <submittedName>
        <fullName evidence="2">ABC-2 type transport system permease protein</fullName>
    </submittedName>
</protein>
<keyword evidence="1" id="KW-1133">Transmembrane helix</keyword>
<sequence>MRATARTYARLLAAGFRRGSAYPLAALGGLVANATFGLLKVGILFATLDAAGGELNGYDVGAMSAYIWLSQGLLGSVNLYGRTDVAERIKNGDIAVDFARPLDVQAASIALEVGSRLFALLPRGLPSVLIGVLLVGMSMPTTPLPYLLGALSVLLGITLSCTTVYLVAASRFWLVEGRGLEILYMVASGFLAGLFVPVPLFPGWLRTLASATPFPSMLQHPVDVLSGRVDLATSLGLVAVQAAWLVVTAALGAVLTRAGRVRLEVQGG</sequence>
<proteinExistence type="predicted"/>
<organism evidence="2 3">
    <name type="scientific">Microlunatus sagamiharensis</name>
    <dbReference type="NCBI Taxonomy" id="546874"/>
    <lineage>
        <taxon>Bacteria</taxon>
        <taxon>Bacillati</taxon>
        <taxon>Actinomycetota</taxon>
        <taxon>Actinomycetes</taxon>
        <taxon>Propionibacteriales</taxon>
        <taxon>Propionibacteriaceae</taxon>
        <taxon>Microlunatus</taxon>
    </lineage>
</organism>
<feature type="transmembrane region" description="Helical" evidence="1">
    <location>
        <begin position="231"/>
        <end position="255"/>
    </location>
</feature>
<feature type="transmembrane region" description="Helical" evidence="1">
    <location>
        <begin position="146"/>
        <end position="170"/>
    </location>
</feature>
<accession>A0A1H2MJP4</accession>
<dbReference type="PANTHER" id="PTHR36832:SF2">
    <property type="entry name" value="INTEGRAL MEMBRANE PROTEIN"/>
    <property type="match status" value="1"/>
</dbReference>
<keyword evidence="1" id="KW-0812">Transmembrane</keyword>
<reference evidence="3" key="1">
    <citation type="submission" date="2016-10" db="EMBL/GenBank/DDBJ databases">
        <authorList>
            <person name="Varghese N."/>
            <person name="Submissions S."/>
        </authorList>
    </citation>
    <scope>NUCLEOTIDE SEQUENCE [LARGE SCALE GENOMIC DNA]</scope>
    <source>
        <strain evidence="3">DSM 21743</strain>
    </source>
</reference>
<feature type="transmembrane region" description="Helical" evidence="1">
    <location>
        <begin position="21"/>
        <end position="48"/>
    </location>
</feature>
<dbReference type="STRING" id="546874.SAMN04488544_2168"/>
<dbReference type="InterPro" id="IPR010390">
    <property type="entry name" value="ABC-2_transporter-like"/>
</dbReference>
<gene>
    <name evidence="2" type="ORF">SAMN04488544_2168</name>
</gene>
<dbReference type="Pfam" id="PF06182">
    <property type="entry name" value="ABC2_membrane_6"/>
    <property type="match status" value="1"/>
</dbReference>
<keyword evidence="3" id="KW-1185">Reference proteome</keyword>
<dbReference type="OrthoDB" id="62003at2"/>
<feature type="transmembrane region" description="Helical" evidence="1">
    <location>
        <begin position="60"/>
        <end position="80"/>
    </location>
</feature>
<dbReference type="Proteomes" id="UP000198825">
    <property type="component" value="Chromosome I"/>
</dbReference>
<dbReference type="EMBL" id="LT629799">
    <property type="protein sequence ID" value="SDU93198.1"/>
    <property type="molecule type" value="Genomic_DNA"/>
</dbReference>
<evidence type="ECO:0000313" key="3">
    <source>
        <dbReference type="Proteomes" id="UP000198825"/>
    </source>
</evidence>
<dbReference type="AlphaFoldDB" id="A0A1H2MJP4"/>
<dbReference type="RefSeq" id="WP_091074417.1">
    <property type="nucleotide sequence ID" value="NZ_LT629799.1"/>
</dbReference>
<feature type="transmembrane region" description="Helical" evidence="1">
    <location>
        <begin position="120"/>
        <end position="140"/>
    </location>
</feature>
<dbReference type="PANTHER" id="PTHR36832">
    <property type="entry name" value="SLR1174 PROTEIN-RELATED"/>
    <property type="match status" value="1"/>
</dbReference>
<feature type="transmembrane region" description="Helical" evidence="1">
    <location>
        <begin position="182"/>
        <end position="205"/>
    </location>
</feature>
<keyword evidence="1" id="KW-0472">Membrane</keyword>